<sequence>MGIMQLHEAELVELLTSLCDGDLPANVSLGPDSRHVGTEEAWRRLRGPHLEAAQIVVPVHGGALLLAGSTGLSRKGPHDAMSKRQILCGKRWTGRSGVELKSGRGPGFEGHVTLVARMH</sequence>
<protein>
    <submittedName>
        <fullName evidence="1">Uncharacterized protein</fullName>
    </submittedName>
</protein>
<evidence type="ECO:0000313" key="1">
    <source>
        <dbReference type="EMBL" id="AIZ45154.1"/>
    </source>
</evidence>
<accession>A0A0A7KIU2</accession>
<evidence type="ECO:0000313" key="2">
    <source>
        <dbReference type="Proteomes" id="UP000030634"/>
    </source>
</evidence>
<proteinExistence type="predicted"/>
<dbReference type="STRING" id="1182571.QR90_08635"/>
<name>A0A0A7KIU2_9DEIO</name>
<organism evidence="1 2">
    <name type="scientific">Deinococcus radiopugnans</name>
    <dbReference type="NCBI Taxonomy" id="57497"/>
    <lineage>
        <taxon>Bacteria</taxon>
        <taxon>Thermotogati</taxon>
        <taxon>Deinococcota</taxon>
        <taxon>Deinococci</taxon>
        <taxon>Deinococcales</taxon>
        <taxon>Deinococcaceae</taxon>
        <taxon>Deinococcus</taxon>
    </lineage>
</organism>
<dbReference type="AlphaFoldDB" id="A0A0A7KIU2"/>
<dbReference type="Proteomes" id="UP000030634">
    <property type="component" value="Chromosome"/>
</dbReference>
<reference evidence="2" key="1">
    <citation type="submission" date="2014-11" db="EMBL/GenBank/DDBJ databases">
        <title>Hymenobacter sp. DG25B genome submission.</title>
        <authorList>
            <person name="Jung H.-Y."/>
            <person name="Kim M.K."/>
            <person name="Srinivasan S."/>
            <person name="Lim S."/>
        </authorList>
    </citation>
    <scope>NUCLEOTIDE SEQUENCE [LARGE SCALE GENOMIC DNA]</scope>
    <source>
        <strain evidence="2">DY59</strain>
    </source>
</reference>
<gene>
    <name evidence="1" type="ORF">QR90_08635</name>
</gene>
<dbReference type="EMBL" id="CP010028">
    <property type="protein sequence ID" value="AIZ45154.1"/>
    <property type="molecule type" value="Genomic_DNA"/>
</dbReference>
<dbReference type="KEGG" id="dsw:QR90_08635"/>
<dbReference type="HOGENOM" id="CLU_2057543_0_0_0"/>